<gene>
    <name evidence="1" type="ORF">DRF57_18635</name>
</gene>
<reference evidence="1 2" key="1">
    <citation type="journal article" date="2010" name="Syst. Appl. Microbiol.">
        <title>Four new species of Chryseobacterium from the rhizosphere of coastal sand dune plants, Chryseobacterium elymi sp. nov., Chryseobacterium hagamense sp. nov., Chryseobacterium lathyri sp. nov. and Chryseobacterium rhizosphaerae sp. nov.</title>
        <authorList>
            <person name="Cho S.H."/>
            <person name="Lee K.S."/>
            <person name="Shin D.S."/>
            <person name="Han J.H."/>
            <person name="Park K.S."/>
            <person name="Lee C.H."/>
            <person name="Park K.H."/>
            <person name="Kim S.B."/>
        </authorList>
    </citation>
    <scope>NUCLEOTIDE SEQUENCE [LARGE SCALE GENOMIC DNA]</scope>
    <source>
        <strain evidence="1 2">KCTC 22548</strain>
    </source>
</reference>
<protein>
    <recommendedName>
        <fullName evidence="3">Pectate lyase superfamily protein domain-containing protein</fullName>
    </recommendedName>
</protein>
<name>A0ABX9IH14_9FLAO</name>
<evidence type="ECO:0000313" key="2">
    <source>
        <dbReference type="Proteomes" id="UP000256491"/>
    </source>
</evidence>
<dbReference type="InterPro" id="IPR011050">
    <property type="entry name" value="Pectin_lyase_fold/virulence"/>
</dbReference>
<comment type="caution">
    <text evidence="1">The sequence shown here is derived from an EMBL/GenBank/DDBJ whole genome shotgun (WGS) entry which is preliminary data.</text>
</comment>
<dbReference type="Proteomes" id="UP000256491">
    <property type="component" value="Unassembled WGS sequence"/>
</dbReference>
<dbReference type="EMBL" id="QNUF01000026">
    <property type="protein sequence ID" value="REC72873.1"/>
    <property type="molecule type" value="Genomic_DNA"/>
</dbReference>
<organism evidence="1 2">
    <name type="scientific">Chryseobacterium rhizosphaerae</name>
    <dbReference type="NCBI Taxonomy" id="395937"/>
    <lineage>
        <taxon>Bacteria</taxon>
        <taxon>Pseudomonadati</taxon>
        <taxon>Bacteroidota</taxon>
        <taxon>Flavobacteriia</taxon>
        <taxon>Flavobacteriales</taxon>
        <taxon>Weeksellaceae</taxon>
        <taxon>Chryseobacterium group</taxon>
        <taxon>Chryseobacterium</taxon>
    </lineage>
</organism>
<accession>A0ABX9IH14</accession>
<keyword evidence="2" id="KW-1185">Reference proteome</keyword>
<sequence length="476" mass="53287">MKKYVASSSDAGQFYLCFHKTAFKNSSLKKKQKMTNNLHVLTINEFIDSQDPNLDKEIVTLIDQYSGELVNFRKQAKPVPANGRYLYRTKINNDESIVYYKRIVTQDISIKIAEVYGDGNTDDSPEIQQLIDEMETGQVLRLDNKRYMLRSPLQINKAIKIKGSSVKSNISFPPFLITNNNDGIILNTSGVVLEGFGIYNIIWHTTSPNTFTGIKVNGIVENHINDIILRDLTIRGYHTALEVNHMCSSQIQTLKTENCKVGIHVKGLSAHNAISGNTSIMINHHYDIPGSRGIWFEGSFPKEGWRITHTNICNVYEGIYAEKASQINVNHSIIDFCRHTGITIAEGCNNWNINSNYIALSQPGYGIFLANNAQPSALSRGNKIVDNDLFIYEHAENDTTSIGINIIGEGSFYDEVRGNSLKNFKAYDIKTDTGLKTTIIHNKCLSEITPNIMGNFLANDNLGTVCYQKAANQPLS</sequence>
<dbReference type="SUPFAM" id="SSF51126">
    <property type="entry name" value="Pectin lyase-like"/>
    <property type="match status" value="1"/>
</dbReference>
<dbReference type="InterPro" id="IPR012334">
    <property type="entry name" value="Pectin_lyas_fold"/>
</dbReference>
<evidence type="ECO:0008006" key="3">
    <source>
        <dbReference type="Google" id="ProtNLM"/>
    </source>
</evidence>
<proteinExistence type="predicted"/>
<dbReference type="Gene3D" id="2.160.20.10">
    <property type="entry name" value="Single-stranded right-handed beta-helix, Pectin lyase-like"/>
    <property type="match status" value="1"/>
</dbReference>
<evidence type="ECO:0000313" key="1">
    <source>
        <dbReference type="EMBL" id="REC72873.1"/>
    </source>
</evidence>